<feature type="transmembrane region" description="Helical" evidence="1">
    <location>
        <begin position="57"/>
        <end position="75"/>
    </location>
</feature>
<dbReference type="EMBL" id="JBHSIS010000005">
    <property type="protein sequence ID" value="MFC4853978.1"/>
    <property type="molecule type" value="Genomic_DNA"/>
</dbReference>
<feature type="transmembrane region" description="Helical" evidence="1">
    <location>
        <begin position="183"/>
        <end position="204"/>
    </location>
</feature>
<feature type="domain" description="SMODS and SLOG-associating 2TM effector" evidence="2">
    <location>
        <begin position="157"/>
        <end position="280"/>
    </location>
</feature>
<proteinExistence type="predicted"/>
<organism evidence="3 4">
    <name type="scientific">Actinophytocola glycyrrhizae</name>
    <dbReference type="NCBI Taxonomy" id="2044873"/>
    <lineage>
        <taxon>Bacteria</taxon>
        <taxon>Bacillati</taxon>
        <taxon>Actinomycetota</taxon>
        <taxon>Actinomycetes</taxon>
        <taxon>Pseudonocardiales</taxon>
        <taxon>Pseudonocardiaceae</taxon>
    </lineage>
</organism>
<dbReference type="InterPro" id="IPR040884">
    <property type="entry name" value="SLATT_1"/>
</dbReference>
<evidence type="ECO:0000256" key="1">
    <source>
        <dbReference type="SAM" id="Phobius"/>
    </source>
</evidence>
<sequence length="295" mass="31831">MINSDVAITLLWQRQSVWSQAANRLKVRITWARSATLLLIVLGAVFGTGAAQAQGTLSRVLAAGAAVALALASLAGRGGSPTVVRDWTRARSVSEAIKADVYTYLAGARPFDGPDRDEKALHELDDLMRSVDDIVRHTTGLTPVDRSLPPVHDVDSYAKERVVKQLDGYYLPKAREMARKVQFTHVLEVTLSGAAAVLAAVVAVLPSTAVSAWIGVFTTVAAAVTAHAAASRYEYQQIEFTRTADELERLTTLRAVGGHLDDEEFVVTCERIISIQNEGWMARLGTNDTEDSSSA</sequence>
<name>A0ABV9RZ68_9PSEU</name>
<dbReference type="RefSeq" id="WP_378055939.1">
    <property type="nucleotide sequence ID" value="NZ_JBHSIS010000005.1"/>
</dbReference>
<dbReference type="NCBIfam" id="NF033634">
    <property type="entry name" value="SLATT_1"/>
    <property type="match status" value="1"/>
</dbReference>
<keyword evidence="1" id="KW-0472">Membrane</keyword>
<protein>
    <submittedName>
        <fullName evidence="3">DUF4231 domain-containing protein</fullName>
    </submittedName>
</protein>
<keyword evidence="1" id="KW-0812">Transmembrane</keyword>
<evidence type="ECO:0000313" key="3">
    <source>
        <dbReference type="EMBL" id="MFC4853978.1"/>
    </source>
</evidence>
<feature type="transmembrane region" description="Helical" evidence="1">
    <location>
        <begin position="210"/>
        <end position="230"/>
    </location>
</feature>
<dbReference type="Pfam" id="PF14015">
    <property type="entry name" value="DUF4231"/>
    <property type="match status" value="1"/>
</dbReference>
<dbReference type="Pfam" id="PF18181">
    <property type="entry name" value="SLATT_1"/>
    <property type="match status" value="1"/>
</dbReference>
<evidence type="ECO:0000259" key="2">
    <source>
        <dbReference type="Pfam" id="PF18181"/>
    </source>
</evidence>
<evidence type="ECO:0000313" key="4">
    <source>
        <dbReference type="Proteomes" id="UP001595859"/>
    </source>
</evidence>
<comment type="caution">
    <text evidence="3">The sequence shown here is derived from an EMBL/GenBank/DDBJ whole genome shotgun (WGS) entry which is preliminary data.</text>
</comment>
<keyword evidence="4" id="KW-1185">Reference proteome</keyword>
<reference evidence="4" key="1">
    <citation type="journal article" date="2019" name="Int. J. Syst. Evol. Microbiol.">
        <title>The Global Catalogue of Microorganisms (GCM) 10K type strain sequencing project: providing services to taxonomists for standard genome sequencing and annotation.</title>
        <authorList>
            <consortium name="The Broad Institute Genomics Platform"/>
            <consortium name="The Broad Institute Genome Sequencing Center for Infectious Disease"/>
            <person name="Wu L."/>
            <person name="Ma J."/>
        </authorList>
    </citation>
    <scope>NUCLEOTIDE SEQUENCE [LARGE SCALE GENOMIC DNA]</scope>
    <source>
        <strain evidence="4">ZS-22-S1</strain>
    </source>
</reference>
<dbReference type="InterPro" id="IPR025325">
    <property type="entry name" value="DUF4231"/>
</dbReference>
<keyword evidence="1" id="KW-1133">Transmembrane helix</keyword>
<accession>A0ABV9RZ68</accession>
<gene>
    <name evidence="3" type="ORF">ACFPCV_10735</name>
</gene>
<dbReference type="Proteomes" id="UP001595859">
    <property type="component" value="Unassembled WGS sequence"/>
</dbReference>
<feature type="transmembrane region" description="Helical" evidence="1">
    <location>
        <begin position="31"/>
        <end position="51"/>
    </location>
</feature>